<dbReference type="Gene3D" id="3.40.50.300">
    <property type="entry name" value="P-loop containing nucleotide triphosphate hydrolases"/>
    <property type="match status" value="1"/>
</dbReference>
<keyword evidence="2" id="KW-1003">Cell membrane</keyword>
<dbReference type="KEGG" id="epo:Epro_1036"/>
<dbReference type="InterPro" id="IPR003439">
    <property type="entry name" value="ABC_transporter-like_ATP-bd"/>
</dbReference>
<feature type="domain" description="ABC transporter" evidence="9">
    <location>
        <begin position="8"/>
        <end position="249"/>
    </location>
</feature>
<keyword evidence="5" id="KW-0547">Nucleotide-binding</keyword>
<dbReference type="InterPro" id="IPR017871">
    <property type="entry name" value="ABC_transporter-like_CS"/>
</dbReference>
<keyword evidence="3" id="KW-0997">Cell inner membrane</keyword>
<keyword evidence="4" id="KW-0592">Phosphate transport</keyword>
<dbReference type="Pfam" id="PF00005">
    <property type="entry name" value="ABC_tran"/>
    <property type="match status" value="1"/>
</dbReference>
<evidence type="ECO:0000313" key="11">
    <source>
        <dbReference type="Proteomes" id="UP000035337"/>
    </source>
</evidence>
<dbReference type="EMBL" id="CP009498">
    <property type="protein sequence ID" value="AKL98415.1"/>
    <property type="molecule type" value="Genomic_DNA"/>
</dbReference>
<keyword evidence="1" id="KW-0813">Transport</keyword>
<dbReference type="RefSeq" id="WP_082121508.1">
    <property type="nucleotide sequence ID" value="NZ_CP009498.1"/>
</dbReference>
<evidence type="ECO:0000256" key="5">
    <source>
        <dbReference type="ARBA" id="ARBA00022741"/>
    </source>
</evidence>
<evidence type="ECO:0000256" key="4">
    <source>
        <dbReference type="ARBA" id="ARBA00022592"/>
    </source>
</evidence>
<dbReference type="GO" id="GO:0016020">
    <property type="term" value="C:membrane"/>
    <property type="evidence" value="ECO:0007669"/>
    <property type="project" value="InterPro"/>
</dbReference>
<dbReference type="PATRIC" id="fig|1408281.3.peg.1065"/>
<dbReference type="InterPro" id="IPR027417">
    <property type="entry name" value="P-loop_NTPase"/>
</dbReference>
<evidence type="ECO:0000256" key="7">
    <source>
        <dbReference type="ARBA" id="ARBA00022967"/>
    </source>
</evidence>
<sequence>MTIENRKIKVNDLNFYYGKTHALKDINIDIAEKKVTALIGPSGCGKSTLIRIFNRMCDLVPNTKAEGTILLGDENILLPSVDVVKLRCKVGMVFQKPNPFPKTIFQNIAYGLEINGNKNKDFIRFRVEESLKKAALWEDVKHRLNDSALALSGGQQQRLCIARALAVETEVILFDEPCASLDPISTSKIEELILELKKNYTIIIVTHNMQQASRISDYTAFMYLGNLIEFGLTDRVFTVPQNERTEAYLSGRFG</sequence>
<dbReference type="SMART" id="SM00382">
    <property type="entry name" value="AAA"/>
    <property type="match status" value="1"/>
</dbReference>
<reference evidence="10 11" key="1">
    <citation type="submission" date="2014-09" db="EMBL/GenBank/DDBJ databases">
        <title>Complete genome sequence of Endomicrobium proavitum.</title>
        <authorList>
            <person name="Zheng H."/>
        </authorList>
    </citation>
    <scope>NUCLEOTIDE SEQUENCE [LARGE SCALE GENOMIC DNA]</scope>
    <source>
        <strain evidence="10 11">Rsa215</strain>
    </source>
</reference>
<dbReference type="AlphaFoldDB" id="A0A0G3WKI1"/>
<organism evidence="10 11">
    <name type="scientific">Endomicrobium proavitum</name>
    <dbReference type="NCBI Taxonomy" id="1408281"/>
    <lineage>
        <taxon>Bacteria</taxon>
        <taxon>Pseudomonadati</taxon>
        <taxon>Elusimicrobiota</taxon>
        <taxon>Endomicrobiia</taxon>
        <taxon>Endomicrobiales</taxon>
        <taxon>Endomicrobiaceae</taxon>
        <taxon>Endomicrobium</taxon>
    </lineage>
</organism>
<evidence type="ECO:0000313" key="10">
    <source>
        <dbReference type="EMBL" id="AKL98415.1"/>
    </source>
</evidence>
<dbReference type="SUPFAM" id="SSF52540">
    <property type="entry name" value="P-loop containing nucleoside triphosphate hydrolases"/>
    <property type="match status" value="1"/>
</dbReference>
<protein>
    <submittedName>
        <fullName evidence="10">Phosphate transporter subunit</fullName>
    </submittedName>
</protein>
<dbReference type="OrthoDB" id="9802264at2"/>
<dbReference type="PROSITE" id="PS50893">
    <property type="entry name" value="ABC_TRANSPORTER_2"/>
    <property type="match status" value="1"/>
</dbReference>
<proteinExistence type="predicted"/>
<dbReference type="PROSITE" id="PS00211">
    <property type="entry name" value="ABC_TRANSPORTER_1"/>
    <property type="match status" value="1"/>
</dbReference>
<keyword evidence="7" id="KW-1278">Translocase</keyword>
<keyword evidence="6" id="KW-0067">ATP-binding</keyword>
<dbReference type="CDD" id="cd03260">
    <property type="entry name" value="ABC_PstB_phosphate_transporter"/>
    <property type="match status" value="1"/>
</dbReference>
<keyword evidence="11" id="KW-1185">Reference proteome</keyword>
<evidence type="ECO:0000256" key="1">
    <source>
        <dbReference type="ARBA" id="ARBA00022448"/>
    </source>
</evidence>
<name>A0A0G3WKI1_9BACT</name>
<gene>
    <name evidence="10" type="primary">pstB</name>
    <name evidence="10" type="ORF">Epro_1036</name>
</gene>
<keyword evidence="8" id="KW-0472">Membrane</keyword>
<evidence type="ECO:0000256" key="3">
    <source>
        <dbReference type="ARBA" id="ARBA00022519"/>
    </source>
</evidence>
<dbReference type="GO" id="GO:0005524">
    <property type="term" value="F:ATP binding"/>
    <property type="evidence" value="ECO:0007669"/>
    <property type="project" value="UniProtKB-KW"/>
</dbReference>
<dbReference type="InterPro" id="IPR005670">
    <property type="entry name" value="PstB-like"/>
</dbReference>
<dbReference type="NCBIfam" id="TIGR00972">
    <property type="entry name" value="3a0107s01c2"/>
    <property type="match status" value="1"/>
</dbReference>
<evidence type="ECO:0000256" key="2">
    <source>
        <dbReference type="ARBA" id="ARBA00022475"/>
    </source>
</evidence>
<evidence type="ECO:0000259" key="9">
    <source>
        <dbReference type="PROSITE" id="PS50893"/>
    </source>
</evidence>
<evidence type="ECO:0000256" key="6">
    <source>
        <dbReference type="ARBA" id="ARBA00022840"/>
    </source>
</evidence>
<dbReference type="InterPro" id="IPR003593">
    <property type="entry name" value="AAA+_ATPase"/>
</dbReference>
<dbReference type="PANTHER" id="PTHR43423">
    <property type="entry name" value="ABC TRANSPORTER I FAMILY MEMBER 17"/>
    <property type="match status" value="1"/>
</dbReference>
<evidence type="ECO:0000256" key="8">
    <source>
        <dbReference type="ARBA" id="ARBA00023136"/>
    </source>
</evidence>
<dbReference type="STRING" id="1408281.Epro_1036"/>
<dbReference type="Proteomes" id="UP000035337">
    <property type="component" value="Chromosome"/>
</dbReference>
<accession>A0A0G3WKI1</accession>
<dbReference type="GO" id="GO:0016887">
    <property type="term" value="F:ATP hydrolysis activity"/>
    <property type="evidence" value="ECO:0007669"/>
    <property type="project" value="InterPro"/>
</dbReference>
<dbReference type="PANTHER" id="PTHR43423:SF3">
    <property type="entry name" value="PHOSPHATE IMPORT ATP-BINDING PROTEIN PSTB"/>
    <property type="match status" value="1"/>
</dbReference>
<dbReference type="GO" id="GO:0035435">
    <property type="term" value="P:phosphate ion transmembrane transport"/>
    <property type="evidence" value="ECO:0007669"/>
    <property type="project" value="InterPro"/>
</dbReference>
<dbReference type="GO" id="GO:0005315">
    <property type="term" value="F:phosphate transmembrane transporter activity"/>
    <property type="evidence" value="ECO:0007669"/>
    <property type="project" value="InterPro"/>
</dbReference>